<evidence type="ECO:0000313" key="1">
    <source>
        <dbReference type="EMBL" id="SEP73154.1"/>
    </source>
</evidence>
<dbReference type="EMBL" id="FOFB01000002">
    <property type="protein sequence ID" value="SEP73154.1"/>
    <property type="molecule type" value="Genomic_DNA"/>
</dbReference>
<dbReference type="AlphaFoldDB" id="A0A1H9A912"/>
<dbReference type="InParanoid" id="A0A1H9A912"/>
<keyword evidence="2" id="KW-1185">Reference proteome</keyword>
<reference evidence="2" key="1">
    <citation type="submission" date="2016-10" db="EMBL/GenBank/DDBJ databases">
        <authorList>
            <person name="Varghese N."/>
            <person name="Submissions S."/>
        </authorList>
    </citation>
    <scope>NUCLEOTIDE SEQUENCE [LARGE SCALE GENOMIC DNA]</scope>
    <source>
        <strain evidence="2">DSM 24740</strain>
    </source>
</reference>
<dbReference type="PANTHER" id="PTHR30441:SF8">
    <property type="entry name" value="DUF748 DOMAIN-CONTAINING PROTEIN"/>
    <property type="match status" value="1"/>
</dbReference>
<dbReference type="RefSeq" id="WP_090165213.1">
    <property type="nucleotide sequence ID" value="NZ_FOFB01000002.1"/>
</dbReference>
<dbReference type="PANTHER" id="PTHR30441">
    <property type="entry name" value="DUF748 DOMAIN-CONTAINING PROTEIN"/>
    <property type="match status" value="1"/>
</dbReference>
<sequence length="845" mass="94229">MRALKIVGVILLILVLIPLIMVSFFGGSVAKAVVRSVNKNLQTEISIGEYDVGFLSTFPNLSVNLLDVQVEGSDGSDLLIAEKVSCLLDLGSLFGKVRVEEIVVEDGLLQLMVDVDGNSNYQLTGYTPVGEEVPDNPDAEAMEFAVADARLKGVEVVYRNAQLEVDLAGTINRLSFSGDFGNDNYLMSTEGSLDIFYVDQSGERFLHEQEVQLSAETKIDNVNNGYTFAPLLMTAGELELKVVGDLQSTQDGLVTDLRVESQSGSLEDVLALIPPAYAGGLNELETRGELTLTSDISGAWTQRAYPRFDGRLTFTNGRVGSPRMNVGVRDLNLKAVFTYLDGARGGMQTFAIEELTGMFRNQPFELALKVDDLNDPQIDFSANGAFALGTLPALMGYDAITDGEGYVEVDNLRLKGRYEDMLRPRRMGNVSASGRLTFDDGEITVNDRELNFPSGTLELNDNEMVLTDFAFSGPGTEISFTGKATNLIPVLFADSLNTNDAELDFEARLTGESIDLDELLSLAGPTEEEEELAEAAGKTDSLRAKTMARRTQITDLLRGRFDAQVDNWNYGEIEGEDFKGQLFFEPRKLDVTGITQSMEGELKVDGTVYFAELQRVEGRVRAKAIDVNEFFRQSENFSQEVLVDDNLEGTMDARIFIQAYFDEVGAFDYEKLRVLADLDIKDGELNNFGMLENFAFALKAGDLDRVRFTRLQNFFEITEQTIYIPTMFVQSSALNLELSGSHTFNNYLDYFIKVNAGQAIANKIKRHDRNLDMLPSRRNGFFNLYYTVEGPLETFTVENDKRAVKNDFRRSEFRKERIRKELERYFSEPIELLEAPAENEDIAEE</sequence>
<protein>
    <submittedName>
        <fullName evidence="1">AsmA-like C-terminal region</fullName>
    </submittedName>
</protein>
<dbReference type="STRING" id="478744.SAMN05444359_1028"/>
<dbReference type="GO" id="GO:0005886">
    <property type="term" value="C:plasma membrane"/>
    <property type="evidence" value="ECO:0007669"/>
    <property type="project" value="TreeGrafter"/>
</dbReference>
<evidence type="ECO:0000313" key="2">
    <source>
        <dbReference type="Proteomes" id="UP000199021"/>
    </source>
</evidence>
<proteinExistence type="predicted"/>
<name>A0A1H9A912_9BACT</name>
<dbReference type="Proteomes" id="UP000199021">
    <property type="component" value="Unassembled WGS sequence"/>
</dbReference>
<gene>
    <name evidence="1" type="ORF">SAMN05444359_1028</name>
</gene>
<organism evidence="1 2">
    <name type="scientific">Neolewinella agarilytica</name>
    <dbReference type="NCBI Taxonomy" id="478744"/>
    <lineage>
        <taxon>Bacteria</taxon>
        <taxon>Pseudomonadati</taxon>
        <taxon>Bacteroidota</taxon>
        <taxon>Saprospiria</taxon>
        <taxon>Saprospirales</taxon>
        <taxon>Lewinellaceae</taxon>
        <taxon>Neolewinella</taxon>
    </lineage>
</organism>
<dbReference type="OrthoDB" id="1489065at2"/>
<dbReference type="InterPro" id="IPR052894">
    <property type="entry name" value="AsmA-related"/>
</dbReference>
<dbReference type="GO" id="GO:0090313">
    <property type="term" value="P:regulation of protein targeting to membrane"/>
    <property type="evidence" value="ECO:0007669"/>
    <property type="project" value="TreeGrafter"/>
</dbReference>
<accession>A0A1H9A912</accession>